<comment type="similarity">
    <text evidence="3 12">Belongs to the TPP enzyme family.</text>
</comment>
<dbReference type="Gene3D" id="3.40.50.970">
    <property type="match status" value="2"/>
</dbReference>
<gene>
    <name evidence="17" type="ORF">SAMN04488105_11718</name>
</gene>
<evidence type="ECO:0000259" key="14">
    <source>
        <dbReference type="Pfam" id="PF00205"/>
    </source>
</evidence>
<dbReference type="NCBIfam" id="NF005713">
    <property type="entry name" value="PRK07525.1"/>
    <property type="match status" value="1"/>
</dbReference>
<dbReference type="GO" id="GO:0050487">
    <property type="term" value="F:sulfoacetaldehyde acetyltransferase activity"/>
    <property type="evidence" value="ECO:0007669"/>
    <property type="project" value="UniProtKB-UniRule"/>
</dbReference>
<dbReference type="Proteomes" id="UP000198994">
    <property type="component" value="Unassembled WGS sequence"/>
</dbReference>
<keyword evidence="7" id="KW-0460">Magnesium</keyword>
<dbReference type="GO" id="GO:0050660">
    <property type="term" value="F:flavin adenine dinucleotide binding"/>
    <property type="evidence" value="ECO:0007669"/>
    <property type="project" value="TreeGrafter"/>
</dbReference>
<evidence type="ECO:0000256" key="7">
    <source>
        <dbReference type="ARBA" id="ARBA00022842"/>
    </source>
</evidence>
<keyword evidence="5 17" id="KW-0808">Transferase</keyword>
<feature type="compositionally biased region" description="Basic and acidic residues" evidence="13">
    <location>
        <begin position="354"/>
        <end position="369"/>
    </location>
</feature>
<dbReference type="InterPro" id="IPR045229">
    <property type="entry name" value="TPP_enz"/>
</dbReference>
<comment type="cofactor">
    <cofactor evidence="1">
        <name>Mg(2+)</name>
        <dbReference type="ChEBI" id="CHEBI:18420"/>
    </cofactor>
</comment>
<name>A0A1G7K3N7_9RHOB</name>
<dbReference type="InterPro" id="IPR012001">
    <property type="entry name" value="Thiamin_PyroP_enz_TPP-bd_dom"/>
</dbReference>
<dbReference type="AlphaFoldDB" id="A0A1G7K3N7"/>
<feature type="domain" description="Thiamine pyrophosphate enzyme N-terminal TPP-binding" evidence="16">
    <location>
        <begin position="21"/>
        <end position="136"/>
    </location>
</feature>
<accession>A0A1G7K3N7</accession>
<keyword evidence="18" id="KW-1185">Reference proteome</keyword>
<dbReference type="EMBL" id="FNAV01000017">
    <property type="protein sequence ID" value="SDF31654.1"/>
    <property type="molecule type" value="Genomic_DNA"/>
</dbReference>
<dbReference type="Pfam" id="PF02776">
    <property type="entry name" value="TPP_enzyme_N"/>
    <property type="match status" value="1"/>
</dbReference>
<dbReference type="CDD" id="cd07035">
    <property type="entry name" value="TPP_PYR_POX_like"/>
    <property type="match status" value="1"/>
</dbReference>
<dbReference type="FunFam" id="3.40.50.970:FF:000107">
    <property type="entry name" value="Sulfoacetaldehyde acetyltransferase Xsc"/>
    <property type="match status" value="1"/>
</dbReference>
<reference evidence="18" key="1">
    <citation type="submission" date="2016-10" db="EMBL/GenBank/DDBJ databases">
        <authorList>
            <person name="Varghese N."/>
            <person name="Submissions S."/>
        </authorList>
    </citation>
    <scope>NUCLEOTIDE SEQUENCE [LARGE SCALE GENOMIC DNA]</scope>
    <source>
        <strain evidence="18">DSM 10146</strain>
    </source>
</reference>
<dbReference type="Gene3D" id="3.40.50.1220">
    <property type="entry name" value="TPP-binding domain"/>
    <property type="match status" value="1"/>
</dbReference>
<evidence type="ECO:0000256" key="11">
    <source>
        <dbReference type="NCBIfam" id="TIGR03457"/>
    </source>
</evidence>
<evidence type="ECO:0000256" key="6">
    <source>
        <dbReference type="ARBA" id="ARBA00022723"/>
    </source>
</evidence>
<keyword evidence="6" id="KW-0479">Metal-binding</keyword>
<dbReference type="GO" id="GO:0000287">
    <property type="term" value="F:magnesium ion binding"/>
    <property type="evidence" value="ECO:0007669"/>
    <property type="project" value="InterPro"/>
</dbReference>
<dbReference type="InterPro" id="IPR029061">
    <property type="entry name" value="THDP-binding"/>
</dbReference>
<dbReference type="InterPro" id="IPR011766">
    <property type="entry name" value="TPP_enzyme_TPP-bd"/>
</dbReference>
<dbReference type="GO" id="GO:0019529">
    <property type="term" value="P:taurine catabolic process"/>
    <property type="evidence" value="ECO:0007669"/>
    <property type="project" value="UniProtKB-UniRule"/>
</dbReference>
<dbReference type="SUPFAM" id="SSF52518">
    <property type="entry name" value="Thiamin diphosphate-binding fold (THDP-binding)"/>
    <property type="match status" value="2"/>
</dbReference>
<evidence type="ECO:0000259" key="16">
    <source>
        <dbReference type="Pfam" id="PF02776"/>
    </source>
</evidence>
<evidence type="ECO:0000259" key="15">
    <source>
        <dbReference type="Pfam" id="PF02775"/>
    </source>
</evidence>
<evidence type="ECO:0000256" key="3">
    <source>
        <dbReference type="ARBA" id="ARBA00007812"/>
    </source>
</evidence>
<dbReference type="Pfam" id="PF02775">
    <property type="entry name" value="TPP_enzyme_C"/>
    <property type="match status" value="1"/>
</dbReference>
<dbReference type="NCBIfam" id="TIGR03457">
    <property type="entry name" value="sulphoacet_xsc"/>
    <property type="match status" value="1"/>
</dbReference>
<keyword evidence="9" id="KW-0012">Acyltransferase</keyword>
<dbReference type="SUPFAM" id="SSF52467">
    <property type="entry name" value="DHS-like NAD/FAD-binding domain"/>
    <property type="match status" value="1"/>
</dbReference>
<feature type="region of interest" description="Disordered" evidence="13">
    <location>
        <begin position="349"/>
        <end position="396"/>
    </location>
</feature>
<evidence type="ECO:0000256" key="2">
    <source>
        <dbReference type="ARBA" id="ARBA00001964"/>
    </source>
</evidence>
<sequence length="610" mass="65392">MLDKQMTESRPASKGGTSMKMTTEEAFVKVLQRHGIRHAFGIIGSAMMPISDLFPKAGITFWDCAHEGSAGMMADGYTRATGKMSMMIAQNGPGITNFVTAVKTAYWNHTPLLLVTPQAANKTIGQGGFQEVEQMKLFEDMVAYQEEVRDPSRVAEVLTRVIAKAKLLSAPAQLNIPRDMWTQIVDIAIPDPIEFERSSGGENSVTRAAELLSGAKNPVILNGAGVVLSEGGIAASMALAERLDAPVCVGYQHNDAFPGSHPLFAGPLGYNGSKAGMELIAAADVVLCLGTRLNPFSTLPGYGIDYWPKDAKIIQIDINPDRIGLTKKVSVGIVGDAARVAKGILSQLSPSAGDEGRDARKARIAETKSKWAQQLSSMDHEDDDPGTSWNERARADKPDWMSPRMAWRAIQSALPKDAIISSDIGNNCAIGNAYPAFEAGRKYLAPGLFGPCGYGLPAIVGAKIGCPDVPVVGFAGDGAFGIAVNELTAIGRGEWPAITQIVFRNYQWGAEKRNSTLWFDDNFVGTELDTQVSYAGIAQACGLKGVVARTMEELTEALNTAIKDQMEHGKTTLIEAMINQELGEPFRRDAMKKPVSVAGIDPADMMDQPG</sequence>
<evidence type="ECO:0000256" key="1">
    <source>
        <dbReference type="ARBA" id="ARBA00001946"/>
    </source>
</evidence>
<dbReference type="InterPro" id="IPR000399">
    <property type="entry name" value="TPP-bd_CS"/>
</dbReference>
<dbReference type="PROSITE" id="PS00187">
    <property type="entry name" value="TPP_ENZYMES"/>
    <property type="match status" value="1"/>
</dbReference>
<evidence type="ECO:0000313" key="17">
    <source>
        <dbReference type="EMBL" id="SDF31654.1"/>
    </source>
</evidence>
<proteinExistence type="inferred from homology"/>
<dbReference type="EC" id="2.3.3.15" evidence="4 11"/>
<comment type="cofactor">
    <cofactor evidence="2">
        <name>thiamine diphosphate</name>
        <dbReference type="ChEBI" id="CHEBI:58937"/>
    </cofactor>
</comment>
<dbReference type="InterPro" id="IPR029035">
    <property type="entry name" value="DHS-like_NAD/FAD-binding_dom"/>
</dbReference>
<evidence type="ECO:0000256" key="5">
    <source>
        <dbReference type="ARBA" id="ARBA00022679"/>
    </source>
</evidence>
<evidence type="ECO:0000256" key="4">
    <source>
        <dbReference type="ARBA" id="ARBA00012971"/>
    </source>
</evidence>
<evidence type="ECO:0000313" key="18">
    <source>
        <dbReference type="Proteomes" id="UP000198994"/>
    </source>
</evidence>
<dbReference type="InterPro" id="IPR017820">
    <property type="entry name" value="Sulphoacetald_Actrfrase"/>
</dbReference>
<dbReference type="GO" id="GO:0005948">
    <property type="term" value="C:acetolactate synthase complex"/>
    <property type="evidence" value="ECO:0007669"/>
    <property type="project" value="TreeGrafter"/>
</dbReference>
<dbReference type="InterPro" id="IPR012000">
    <property type="entry name" value="Thiamin_PyroP_enz_cen_dom"/>
</dbReference>
<evidence type="ECO:0000256" key="12">
    <source>
        <dbReference type="RuleBase" id="RU362132"/>
    </source>
</evidence>
<feature type="domain" description="Thiamine pyrophosphate enzyme TPP-binding" evidence="15">
    <location>
        <begin position="423"/>
        <end position="575"/>
    </location>
</feature>
<dbReference type="GO" id="GO:0003984">
    <property type="term" value="F:acetolactate synthase activity"/>
    <property type="evidence" value="ECO:0007669"/>
    <property type="project" value="TreeGrafter"/>
</dbReference>
<protein>
    <recommendedName>
        <fullName evidence="10 11">Sulfoacetaldehyde acetyltransferase</fullName>
        <ecNumber evidence="4 11">2.3.3.15</ecNumber>
    </recommendedName>
</protein>
<feature type="domain" description="Thiamine pyrophosphate enzyme central" evidence="14">
    <location>
        <begin position="205"/>
        <end position="342"/>
    </location>
</feature>
<dbReference type="GO" id="GO:0009099">
    <property type="term" value="P:L-valine biosynthetic process"/>
    <property type="evidence" value="ECO:0007669"/>
    <property type="project" value="TreeGrafter"/>
</dbReference>
<organism evidence="17 18">
    <name type="scientific">Salipiger thiooxidans</name>
    <dbReference type="NCBI Taxonomy" id="282683"/>
    <lineage>
        <taxon>Bacteria</taxon>
        <taxon>Pseudomonadati</taxon>
        <taxon>Pseudomonadota</taxon>
        <taxon>Alphaproteobacteria</taxon>
        <taxon>Rhodobacterales</taxon>
        <taxon>Roseobacteraceae</taxon>
        <taxon>Salipiger</taxon>
    </lineage>
</organism>
<evidence type="ECO:0000256" key="8">
    <source>
        <dbReference type="ARBA" id="ARBA00023052"/>
    </source>
</evidence>
<evidence type="ECO:0000256" key="10">
    <source>
        <dbReference type="ARBA" id="ARBA00074574"/>
    </source>
</evidence>
<dbReference type="GO" id="GO:0030976">
    <property type="term" value="F:thiamine pyrophosphate binding"/>
    <property type="evidence" value="ECO:0007669"/>
    <property type="project" value="InterPro"/>
</dbReference>
<dbReference type="PANTHER" id="PTHR18968">
    <property type="entry name" value="THIAMINE PYROPHOSPHATE ENZYMES"/>
    <property type="match status" value="1"/>
</dbReference>
<keyword evidence="8 12" id="KW-0786">Thiamine pyrophosphate</keyword>
<dbReference type="PANTHER" id="PTHR18968:SF13">
    <property type="entry name" value="ACETOLACTATE SYNTHASE CATALYTIC SUBUNIT, MITOCHONDRIAL"/>
    <property type="match status" value="1"/>
</dbReference>
<evidence type="ECO:0000256" key="13">
    <source>
        <dbReference type="SAM" id="MobiDB-lite"/>
    </source>
</evidence>
<dbReference type="STRING" id="282683.SAMN04488105_11718"/>
<dbReference type="GO" id="GO:0009097">
    <property type="term" value="P:isoleucine biosynthetic process"/>
    <property type="evidence" value="ECO:0007669"/>
    <property type="project" value="TreeGrafter"/>
</dbReference>
<dbReference type="Pfam" id="PF00205">
    <property type="entry name" value="TPP_enzyme_M"/>
    <property type="match status" value="1"/>
</dbReference>
<evidence type="ECO:0000256" key="9">
    <source>
        <dbReference type="ARBA" id="ARBA00023315"/>
    </source>
</evidence>